<dbReference type="Pfam" id="PF03167">
    <property type="entry name" value="UDG"/>
    <property type="match status" value="1"/>
</dbReference>
<dbReference type="InterPro" id="IPR005122">
    <property type="entry name" value="Uracil-DNA_glycosylase-like"/>
</dbReference>
<dbReference type="Proteomes" id="UP000325313">
    <property type="component" value="Unassembled WGS sequence"/>
</dbReference>
<protein>
    <recommendedName>
        <fullName evidence="4">Uracil-DNA glycosylase-like domain-containing protein</fullName>
    </recommendedName>
</protein>
<feature type="domain" description="Uracil-DNA glycosylase-like" evidence="4">
    <location>
        <begin position="166"/>
        <end position="367"/>
    </location>
</feature>
<comment type="caution">
    <text evidence="5">The sequence shown here is derived from an EMBL/GenBank/DDBJ whole genome shotgun (WGS) entry which is preliminary data.</text>
</comment>
<keyword evidence="3" id="KW-0234">DNA repair</keyword>
<evidence type="ECO:0000313" key="6">
    <source>
        <dbReference type="Proteomes" id="UP000325313"/>
    </source>
</evidence>
<dbReference type="InterPro" id="IPR015637">
    <property type="entry name" value="MUG/TDG"/>
</dbReference>
<gene>
    <name evidence="5" type="ORF">PGTUg99_008369</name>
</gene>
<sequence>MKGQNPEPRGLYKPLAYPTASYSSCLHWKISIVRPTKSEYTYDLRDRTSEALAGPVDMSPGTLQSKYFASKASAKSKDDGSSGCHFSGNRTERVVTRALAKKRNRSLSAPSVSASIACEKDTCDDQQKVMISKHFKPGLPPHTTRKKKKARQYAAPAVYQHLNHLPDLIAPSLDVLFCGSNPGCQSAKISHYYAHRSNHFWKSLFLSGFTPHRLSPHDDHLLPSEFGLGLTDLVCRPTAEANELSGSERLQGVPVLLGKIRRFQPRFLCFVGIKQYHDLCSYLKKKLRKSRDLLPSIWQSPSQKTVVGLQNVVFRSQKTSRINKGQSKSTAADADQYSHTFVFVCPSTSALVRNYPEKDRVACFRELLELKNRASLNPDSSATPIASGSSRTKLCFEYIEIDDELLS</sequence>
<evidence type="ECO:0000313" key="5">
    <source>
        <dbReference type="EMBL" id="KAA1078941.1"/>
    </source>
</evidence>
<dbReference type="EMBL" id="VDEP01000445">
    <property type="protein sequence ID" value="KAA1078941.1"/>
    <property type="molecule type" value="Genomic_DNA"/>
</dbReference>
<dbReference type="SUPFAM" id="SSF52141">
    <property type="entry name" value="Uracil-DNA glycosylase-like"/>
    <property type="match status" value="1"/>
</dbReference>
<evidence type="ECO:0000259" key="4">
    <source>
        <dbReference type="Pfam" id="PF03167"/>
    </source>
</evidence>
<name>A0A5B0MPX3_PUCGR</name>
<dbReference type="InterPro" id="IPR036895">
    <property type="entry name" value="Uracil-DNA_glycosylase-like_sf"/>
</dbReference>
<keyword evidence="1" id="KW-0227">DNA damage</keyword>
<proteinExistence type="predicted"/>
<evidence type="ECO:0000256" key="1">
    <source>
        <dbReference type="ARBA" id="ARBA00022763"/>
    </source>
</evidence>
<dbReference type="PANTHER" id="PTHR12159">
    <property type="entry name" value="G/T AND G/U MISMATCH-SPECIFIC DNA GLYCOSYLASE"/>
    <property type="match status" value="1"/>
</dbReference>
<reference evidence="5 6" key="1">
    <citation type="submission" date="2019-05" db="EMBL/GenBank/DDBJ databases">
        <title>Emergence of the Ug99 lineage of the wheat stem rust pathogen through somatic hybridization.</title>
        <authorList>
            <person name="Li F."/>
            <person name="Upadhyaya N.M."/>
            <person name="Sperschneider J."/>
            <person name="Matny O."/>
            <person name="Nguyen-Phuc H."/>
            <person name="Mago R."/>
            <person name="Raley C."/>
            <person name="Miller M.E."/>
            <person name="Silverstein K.A.T."/>
            <person name="Henningsen E."/>
            <person name="Hirsch C.D."/>
            <person name="Visser B."/>
            <person name="Pretorius Z.A."/>
            <person name="Steffenson B.J."/>
            <person name="Schwessinger B."/>
            <person name="Dodds P.N."/>
            <person name="Figueroa M."/>
        </authorList>
    </citation>
    <scope>NUCLEOTIDE SEQUENCE [LARGE SCALE GENOMIC DNA]</scope>
    <source>
        <strain evidence="5 6">Ug99</strain>
    </source>
</reference>
<dbReference type="AlphaFoldDB" id="A0A5B0MPX3"/>
<accession>A0A5B0MPX3</accession>
<evidence type="ECO:0000256" key="3">
    <source>
        <dbReference type="ARBA" id="ARBA00023204"/>
    </source>
</evidence>
<dbReference type="GO" id="GO:0008263">
    <property type="term" value="F:pyrimidine-specific mismatch base pair DNA N-glycosylase activity"/>
    <property type="evidence" value="ECO:0007669"/>
    <property type="project" value="TreeGrafter"/>
</dbReference>
<keyword evidence="2" id="KW-0378">Hydrolase</keyword>
<dbReference type="GO" id="GO:0006285">
    <property type="term" value="P:base-excision repair, AP site formation"/>
    <property type="evidence" value="ECO:0007669"/>
    <property type="project" value="InterPro"/>
</dbReference>
<dbReference type="CDD" id="cd10028">
    <property type="entry name" value="UDG-F2_TDG_MUG"/>
    <property type="match status" value="1"/>
</dbReference>
<evidence type="ECO:0000256" key="2">
    <source>
        <dbReference type="ARBA" id="ARBA00022801"/>
    </source>
</evidence>
<dbReference type="Gene3D" id="3.40.470.10">
    <property type="entry name" value="Uracil-DNA glycosylase-like domain"/>
    <property type="match status" value="1"/>
</dbReference>
<organism evidence="5 6">
    <name type="scientific">Puccinia graminis f. sp. tritici</name>
    <dbReference type="NCBI Taxonomy" id="56615"/>
    <lineage>
        <taxon>Eukaryota</taxon>
        <taxon>Fungi</taxon>
        <taxon>Dikarya</taxon>
        <taxon>Basidiomycota</taxon>
        <taxon>Pucciniomycotina</taxon>
        <taxon>Pucciniomycetes</taxon>
        <taxon>Pucciniales</taxon>
        <taxon>Pucciniaceae</taxon>
        <taxon>Puccinia</taxon>
    </lineage>
</organism>
<dbReference type="GO" id="GO:0004844">
    <property type="term" value="F:uracil DNA N-glycosylase activity"/>
    <property type="evidence" value="ECO:0007669"/>
    <property type="project" value="TreeGrafter"/>
</dbReference>
<dbReference type="PANTHER" id="PTHR12159:SF9">
    <property type="entry name" value="G_T MISMATCH-SPECIFIC THYMINE DNA GLYCOSYLASE"/>
    <property type="match status" value="1"/>
</dbReference>